<accession>A0A2R5EXY0</accession>
<name>A0A2R5EXY0_9BACL</name>
<comment type="caution">
    <text evidence="1">The sequence shown here is derived from an EMBL/GenBank/DDBJ whole genome shotgun (WGS) entry which is preliminary data.</text>
</comment>
<dbReference type="AlphaFoldDB" id="A0A2R5EXY0"/>
<keyword evidence="2" id="KW-1185">Reference proteome</keyword>
<gene>
    <name evidence="1" type="ORF">PAT3040_05749</name>
</gene>
<dbReference type="Proteomes" id="UP000245202">
    <property type="component" value="Unassembled WGS sequence"/>
</dbReference>
<evidence type="ECO:0000313" key="1">
    <source>
        <dbReference type="EMBL" id="GBG10975.1"/>
    </source>
</evidence>
<sequence length="62" mass="7079">MHSFAESSSDEREPFFDPARTNEFVVVFKPQEHEGMDDGFVYGHIGIARFGAGADEMERFSY</sequence>
<reference evidence="1 2" key="1">
    <citation type="submission" date="2017-08" db="EMBL/GenBank/DDBJ databases">
        <title>Substantial Increase in Enzyme Production by Combined Drug-Resistance Mutations in Paenibacillus agaridevorans.</title>
        <authorList>
            <person name="Tanaka Y."/>
            <person name="Funane K."/>
            <person name="Hosaka T."/>
            <person name="Shiwa Y."/>
            <person name="Fujita N."/>
            <person name="Miyazaki T."/>
            <person name="Yoshikawa H."/>
            <person name="Murakami K."/>
            <person name="Kasahara K."/>
            <person name="Inaoka T."/>
            <person name="Hiraga Y."/>
            <person name="Ochi K."/>
        </authorList>
    </citation>
    <scope>NUCLEOTIDE SEQUENCE [LARGE SCALE GENOMIC DNA]</scope>
    <source>
        <strain evidence="1 2">T-3040</strain>
    </source>
</reference>
<dbReference type="EMBL" id="BDQX01000366">
    <property type="protein sequence ID" value="GBG10975.1"/>
    <property type="molecule type" value="Genomic_DNA"/>
</dbReference>
<protein>
    <submittedName>
        <fullName evidence="1">Uncharacterized protein</fullName>
    </submittedName>
</protein>
<proteinExistence type="predicted"/>
<organism evidence="1 2">
    <name type="scientific">Paenibacillus agaridevorans</name>
    <dbReference type="NCBI Taxonomy" id="171404"/>
    <lineage>
        <taxon>Bacteria</taxon>
        <taxon>Bacillati</taxon>
        <taxon>Bacillota</taxon>
        <taxon>Bacilli</taxon>
        <taxon>Bacillales</taxon>
        <taxon>Paenibacillaceae</taxon>
        <taxon>Paenibacillus</taxon>
    </lineage>
</organism>
<evidence type="ECO:0000313" key="2">
    <source>
        <dbReference type="Proteomes" id="UP000245202"/>
    </source>
</evidence>